<protein>
    <submittedName>
        <fullName evidence="2">Uncharacterized protein</fullName>
    </submittedName>
</protein>
<evidence type="ECO:0000313" key="2">
    <source>
        <dbReference type="EMBL" id="WAR02882.1"/>
    </source>
</evidence>
<dbReference type="EMBL" id="CP111015">
    <property type="protein sequence ID" value="WAR02882.1"/>
    <property type="molecule type" value="Genomic_DNA"/>
</dbReference>
<keyword evidence="3" id="KW-1185">Reference proteome</keyword>
<name>A0ABY7E1Q2_MYAAR</name>
<dbReference type="Proteomes" id="UP001164746">
    <property type="component" value="Chromosome 4"/>
</dbReference>
<proteinExistence type="predicted"/>
<gene>
    <name evidence="2" type="ORF">MAR_009440</name>
</gene>
<reference evidence="2" key="1">
    <citation type="submission" date="2022-11" db="EMBL/GenBank/DDBJ databases">
        <title>Centuries of genome instability and evolution in soft-shell clam transmissible cancer (bioRxiv).</title>
        <authorList>
            <person name="Hart S.F.M."/>
            <person name="Yonemitsu M.A."/>
            <person name="Giersch R.M."/>
            <person name="Beal B.F."/>
            <person name="Arriagada G."/>
            <person name="Davis B.W."/>
            <person name="Ostrander E.A."/>
            <person name="Goff S.P."/>
            <person name="Metzger M.J."/>
        </authorList>
    </citation>
    <scope>NUCLEOTIDE SEQUENCE</scope>
    <source>
        <strain evidence="2">MELC-2E11</strain>
        <tissue evidence="2">Siphon/mantle</tissue>
    </source>
</reference>
<feature type="chain" id="PRO_5046565706" evidence="1">
    <location>
        <begin position="18"/>
        <end position="68"/>
    </location>
</feature>
<accession>A0ABY7E1Q2</accession>
<evidence type="ECO:0000256" key="1">
    <source>
        <dbReference type="SAM" id="SignalP"/>
    </source>
</evidence>
<organism evidence="2 3">
    <name type="scientific">Mya arenaria</name>
    <name type="common">Soft-shell clam</name>
    <dbReference type="NCBI Taxonomy" id="6604"/>
    <lineage>
        <taxon>Eukaryota</taxon>
        <taxon>Metazoa</taxon>
        <taxon>Spiralia</taxon>
        <taxon>Lophotrochozoa</taxon>
        <taxon>Mollusca</taxon>
        <taxon>Bivalvia</taxon>
        <taxon>Autobranchia</taxon>
        <taxon>Heteroconchia</taxon>
        <taxon>Euheterodonta</taxon>
        <taxon>Imparidentia</taxon>
        <taxon>Neoheterodontei</taxon>
        <taxon>Myida</taxon>
        <taxon>Myoidea</taxon>
        <taxon>Myidae</taxon>
        <taxon>Mya</taxon>
    </lineage>
</organism>
<keyword evidence="1" id="KW-0732">Signal</keyword>
<evidence type="ECO:0000313" key="3">
    <source>
        <dbReference type="Proteomes" id="UP001164746"/>
    </source>
</evidence>
<feature type="signal peptide" evidence="1">
    <location>
        <begin position="1"/>
        <end position="17"/>
    </location>
</feature>
<sequence>MAATVVFSTLMVLLAGSDRDFGDLWNVIGGENDPSANKHSLPIPDVIAGGNFRSALVDTWESPTFDTV</sequence>